<comment type="caution">
    <text evidence="2">The sequence shown here is derived from an EMBL/GenBank/DDBJ whole genome shotgun (WGS) entry which is preliminary data.</text>
</comment>
<reference evidence="2" key="1">
    <citation type="journal article" date="2014" name="Int. J. Syst. Evol. Microbiol.">
        <title>Complete genome sequence of Corynebacterium casei LMG S-19264T (=DSM 44701T), isolated from a smear-ripened cheese.</title>
        <authorList>
            <consortium name="US DOE Joint Genome Institute (JGI-PGF)"/>
            <person name="Walter F."/>
            <person name="Albersmeier A."/>
            <person name="Kalinowski J."/>
            <person name="Ruckert C."/>
        </authorList>
    </citation>
    <scope>NUCLEOTIDE SEQUENCE</scope>
    <source>
        <strain evidence="2">JCM 3346</strain>
    </source>
</reference>
<organism evidence="2 3">
    <name type="scientific">Agromyces mediolanus</name>
    <name type="common">Corynebacterium mediolanum</name>
    <dbReference type="NCBI Taxonomy" id="41986"/>
    <lineage>
        <taxon>Bacteria</taxon>
        <taxon>Bacillati</taxon>
        <taxon>Actinomycetota</taxon>
        <taxon>Actinomycetes</taxon>
        <taxon>Micrococcales</taxon>
        <taxon>Microbacteriaceae</taxon>
        <taxon>Agromyces</taxon>
    </lineage>
</organism>
<dbReference type="InterPro" id="IPR057204">
    <property type="entry name" value="DUF7882"/>
</dbReference>
<gene>
    <name evidence="2" type="ORF">GCM10010196_21620</name>
</gene>
<keyword evidence="3" id="KW-1185">Reference proteome</keyword>
<feature type="domain" description="DUF7882" evidence="1">
    <location>
        <begin position="1"/>
        <end position="93"/>
    </location>
</feature>
<evidence type="ECO:0000313" key="3">
    <source>
        <dbReference type="Proteomes" id="UP000610303"/>
    </source>
</evidence>
<reference evidence="2" key="2">
    <citation type="submission" date="2020-09" db="EMBL/GenBank/DDBJ databases">
        <authorList>
            <person name="Sun Q."/>
            <person name="Ohkuma M."/>
        </authorList>
    </citation>
    <scope>NUCLEOTIDE SEQUENCE</scope>
    <source>
        <strain evidence="2">JCM 3346</strain>
    </source>
</reference>
<evidence type="ECO:0000259" key="1">
    <source>
        <dbReference type="Pfam" id="PF25355"/>
    </source>
</evidence>
<sequence length="96" mass="10471">MGHLHYGSPPASFAIPDRTLAHIEFVVLAKLRRKEAFALSIDGDGGARQQVWINPSSTLRFEFDGAPGEINRVWLEELIDSANGAAGMRVTPEPKA</sequence>
<proteinExistence type="predicted"/>
<dbReference type="AlphaFoldDB" id="A0A918CLE6"/>
<name>A0A918CLE6_AGRME</name>
<evidence type="ECO:0000313" key="2">
    <source>
        <dbReference type="EMBL" id="GGR27645.1"/>
    </source>
</evidence>
<protein>
    <recommendedName>
        <fullName evidence="1">DUF7882 domain-containing protein</fullName>
    </recommendedName>
</protein>
<accession>A0A918CLE6</accession>
<dbReference type="Pfam" id="PF25355">
    <property type="entry name" value="DUF7882"/>
    <property type="match status" value="1"/>
</dbReference>
<dbReference type="Proteomes" id="UP000610303">
    <property type="component" value="Unassembled WGS sequence"/>
</dbReference>
<dbReference type="EMBL" id="BMRJ01000002">
    <property type="protein sequence ID" value="GGR27645.1"/>
    <property type="molecule type" value="Genomic_DNA"/>
</dbReference>
<dbReference type="RefSeq" id="WP_189085370.1">
    <property type="nucleotide sequence ID" value="NZ_BMRJ01000002.1"/>
</dbReference>